<dbReference type="Proteomes" id="UP000037982">
    <property type="component" value="Unassembled WGS sequence"/>
</dbReference>
<keyword evidence="4" id="KW-1185">Reference proteome</keyword>
<evidence type="ECO:0000313" key="3">
    <source>
        <dbReference type="EMBL" id="KPC59370.1"/>
    </source>
</evidence>
<proteinExistence type="predicted"/>
<dbReference type="PATRIC" id="fig|66876.3.peg.7834"/>
<dbReference type="RefSeq" id="WP_046926317.1">
    <property type="nucleotide sequence ID" value="NZ_LGKG01000185.1"/>
</dbReference>
<comment type="caution">
    <text evidence="3">The sequence shown here is derived from an EMBL/GenBank/DDBJ whole genome shotgun (WGS) entry which is preliminary data.</text>
</comment>
<gene>
    <name evidence="3" type="ORF">ADL29_35575</name>
</gene>
<evidence type="ECO:0000256" key="2">
    <source>
        <dbReference type="SAM" id="SignalP"/>
    </source>
</evidence>
<keyword evidence="2" id="KW-0732">Signal</keyword>
<dbReference type="AlphaFoldDB" id="A0A0N0GVZ0"/>
<organism evidence="3 4">
    <name type="scientific">Streptomyces chattanoogensis</name>
    <dbReference type="NCBI Taxonomy" id="66876"/>
    <lineage>
        <taxon>Bacteria</taxon>
        <taxon>Bacillati</taxon>
        <taxon>Actinomycetota</taxon>
        <taxon>Actinomycetes</taxon>
        <taxon>Kitasatosporales</taxon>
        <taxon>Streptomycetaceae</taxon>
        <taxon>Streptomyces</taxon>
    </lineage>
</organism>
<feature type="chain" id="PRO_5005849992" description="ATP-binding protein" evidence="2">
    <location>
        <begin position="29"/>
        <end position="111"/>
    </location>
</feature>
<feature type="region of interest" description="Disordered" evidence="1">
    <location>
        <begin position="51"/>
        <end position="94"/>
    </location>
</feature>
<evidence type="ECO:0000313" key="4">
    <source>
        <dbReference type="Proteomes" id="UP000037982"/>
    </source>
</evidence>
<evidence type="ECO:0000256" key="1">
    <source>
        <dbReference type="SAM" id="MobiDB-lite"/>
    </source>
</evidence>
<accession>A0A0N0GVZ0</accession>
<protein>
    <recommendedName>
        <fullName evidence="5">ATP-binding protein</fullName>
    </recommendedName>
</protein>
<dbReference type="EMBL" id="LGKG01000185">
    <property type="protein sequence ID" value="KPC59370.1"/>
    <property type="molecule type" value="Genomic_DNA"/>
</dbReference>
<feature type="compositionally biased region" description="Polar residues" evidence="1">
    <location>
        <begin position="51"/>
        <end position="65"/>
    </location>
</feature>
<name>A0A0N0GVZ0_9ACTN</name>
<evidence type="ECO:0008006" key="5">
    <source>
        <dbReference type="Google" id="ProtNLM"/>
    </source>
</evidence>
<reference evidence="4" key="1">
    <citation type="submission" date="2015-07" db="EMBL/GenBank/DDBJ databases">
        <authorList>
            <person name="Ju K.-S."/>
            <person name="Doroghazi J.R."/>
            <person name="Metcalf W.W."/>
        </authorList>
    </citation>
    <scope>NUCLEOTIDE SEQUENCE [LARGE SCALE GENOMIC DNA]</scope>
    <source>
        <strain evidence="4">NRRL ISP-5002</strain>
    </source>
</reference>
<feature type="signal peptide" evidence="2">
    <location>
        <begin position="1"/>
        <end position="28"/>
    </location>
</feature>
<sequence length="111" mass="10441">MKQGTMKTLGAAVLGAAFAVTAAGTASAASPVNPADATGLLGKVSGATKTVSGATKTVSGATKTVSGAAHGVKPAGGDIQTPTNSKGNTLGGVPLEEVKGVTGVVPGVNLR</sequence>